<feature type="domain" description="Tripartite ATP-independent periplasmic transporters DctQ component" evidence="10">
    <location>
        <begin position="20"/>
        <end position="151"/>
    </location>
</feature>
<dbReference type="InterPro" id="IPR007387">
    <property type="entry name" value="TRAP_DctQ"/>
</dbReference>
<keyword evidence="12" id="KW-1185">Reference proteome</keyword>
<evidence type="ECO:0000259" key="10">
    <source>
        <dbReference type="Pfam" id="PF04290"/>
    </source>
</evidence>
<dbReference type="GO" id="GO:0005886">
    <property type="term" value="C:plasma membrane"/>
    <property type="evidence" value="ECO:0007669"/>
    <property type="project" value="UniProtKB-SubCell"/>
</dbReference>
<keyword evidence="5 9" id="KW-0812">Transmembrane</keyword>
<evidence type="ECO:0000256" key="8">
    <source>
        <dbReference type="ARBA" id="ARBA00038436"/>
    </source>
</evidence>
<keyword evidence="2" id="KW-0813">Transport</keyword>
<gene>
    <name evidence="11" type="ORF">H4683_002371</name>
</gene>
<evidence type="ECO:0000256" key="6">
    <source>
        <dbReference type="ARBA" id="ARBA00022989"/>
    </source>
</evidence>
<dbReference type="PANTHER" id="PTHR35011:SF2">
    <property type="entry name" value="2,3-DIKETO-L-GULONATE TRAP TRANSPORTER SMALL PERMEASE PROTEIN YIAM"/>
    <property type="match status" value="1"/>
</dbReference>
<evidence type="ECO:0000256" key="2">
    <source>
        <dbReference type="ARBA" id="ARBA00022448"/>
    </source>
</evidence>
<evidence type="ECO:0000256" key="3">
    <source>
        <dbReference type="ARBA" id="ARBA00022475"/>
    </source>
</evidence>
<keyword evidence="6 9" id="KW-1133">Transmembrane helix</keyword>
<comment type="similarity">
    <text evidence="8">Belongs to the TRAP transporter small permease family.</text>
</comment>
<feature type="transmembrane region" description="Helical" evidence="9">
    <location>
        <begin position="83"/>
        <end position="104"/>
    </location>
</feature>
<dbReference type="GO" id="GO:0022857">
    <property type="term" value="F:transmembrane transporter activity"/>
    <property type="evidence" value="ECO:0007669"/>
    <property type="project" value="TreeGrafter"/>
</dbReference>
<evidence type="ECO:0000256" key="5">
    <source>
        <dbReference type="ARBA" id="ARBA00022692"/>
    </source>
</evidence>
<evidence type="ECO:0000256" key="1">
    <source>
        <dbReference type="ARBA" id="ARBA00004429"/>
    </source>
</evidence>
<reference evidence="11" key="1">
    <citation type="submission" date="2020-10" db="EMBL/GenBank/DDBJ databases">
        <title>Genomic Encyclopedia of Type Strains, Phase IV (KMG-IV): sequencing the most valuable type-strain genomes for metagenomic binning, comparative biology and taxonomic classification.</title>
        <authorList>
            <person name="Goeker M."/>
        </authorList>
    </citation>
    <scope>NUCLEOTIDE SEQUENCE</scope>
    <source>
        <strain evidence="11">DSM 13886</strain>
    </source>
</reference>
<feature type="transmembrane region" description="Helical" evidence="9">
    <location>
        <begin position="46"/>
        <end position="63"/>
    </location>
</feature>
<evidence type="ECO:0000256" key="4">
    <source>
        <dbReference type="ARBA" id="ARBA00022519"/>
    </source>
</evidence>
<proteinExistence type="inferred from homology"/>
<dbReference type="EMBL" id="JADBEL010000012">
    <property type="protein sequence ID" value="MBE1555266.1"/>
    <property type="molecule type" value="Genomic_DNA"/>
</dbReference>
<protein>
    <submittedName>
        <fullName evidence="11">TRAP-type C4-dicarboxylate transport system permease small subunit</fullName>
    </submittedName>
</protein>
<keyword evidence="7 9" id="KW-0472">Membrane</keyword>
<feature type="transmembrane region" description="Helical" evidence="9">
    <location>
        <begin position="12"/>
        <end position="34"/>
    </location>
</feature>
<organism evidence="11 12">
    <name type="scientific">Sporosarcina limicola</name>
    <dbReference type="NCBI Taxonomy" id="34101"/>
    <lineage>
        <taxon>Bacteria</taxon>
        <taxon>Bacillati</taxon>
        <taxon>Bacillota</taxon>
        <taxon>Bacilli</taxon>
        <taxon>Bacillales</taxon>
        <taxon>Caryophanaceae</taxon>
        <taxon>Sporosarcina</taxon>
    </lineage>
</organism>
<evidence type="ECO:0000313" key="12">
    <source>
        <dbReference type="Proteomes" id="UP000658225"/>
    </source>
</evidence>
<accession>A0A927MQ13</accession>
<keyword evidence="4" id="KW-0997">Cell inner membrane</keyword>
<comment type="caution">
    <text evidence="11">The sequence shown here is derived from an EMBL/GenBank/DDBJ whole genome shotgun (WGS) entry which is preliminary data.</text>
</comment>
<sequence length="164" mass="18505">MGKKFNRFEESVLVLTLAVMVILIFGQVVGRYVFGSAPSWTEELARYIHIFQVWVGASYAVKIRQHIRVGAFIELFSGMRRKLLETISIIVWFALALFLAIFGTQLVMTSIQNGQVTPALQLPMWIPFIAIPLGGGGMALRLIYQIIKVWQGDYEKPENEEVAA</sequence>
<evidence type="ECO:0000313" key="11">
    <source>
        <dbReference type="EMBL" id="MBE1555266.1"/>
    </source>
</evidence>
<dbReference type="AlphaFoldDB" id="A0A927MQ13"/>
<evidence type="ECO:0000256" key="9">
    <source>
        <dbReference type="SAM" id="Phobius"/>
    </source>
</evidence>
<dbReference type="InterPro" id="IPR055348">
    <property type="entry name" value="DctQ"/>
</dbReference>
<dbReference type="GO" id="GO:0015740">
    <property type="term" value="P:C4-dicarboxylate transport"/>
    <property type="evidence" value="ECO:0007669"/>
    <property type="project" value="TreeGrafter"/>
</dbReference>
<dbReference type="RefSeq" id="WP_192599004.1">
    <property type="nucleotide sequence ID" value="NZ_JADBEL010000012.1"/>
</dbReference>
<feature type="transmembrane region" description="Helical" evidence="9">
    <location>
        <begin position="124"/>
        <end position="144"/>
    </location>
</feature>
<dbReference type="Proteomes" id="UP000658225">
    <property type="component" value="Unassembled WGS sequence"/>
</dbReference>
<name>A0A927MQ13_9BACL</name>
<comment type="subcellular location">
    <subcellularLocation>
        <location evidence="1">Cell inner membrane</location>
        <topology evidence="1">Multi-pass membrane protein</topology>
    </subcellularLocation>
</comment>
<evidence type="ECO:0000256" key="7">
    <source>
        <dbReference type="ARBA" id="ARBA00023136"/>
    </source>
</evidence>
<keyword evidence="3" id="KW-1003">Cell membrane</keyword>
<dbReference type="Pfam" id="PF04290">
    <property type="entry name" value="DctQ"/>
    <property type="match status" value="1"/>
</dbReference>
<dbReference type="PANTHER" id="PTHR35011">
    <property type="entry name" value="2,3-DIKETO-L-GULONATE TRAP TRANSPORTER SMALL PERMEASE PROTEIN YIAM"/>
    <property type="match status" value="1"/>
</dbReference>